<organism evidence="7 8">
    <name type="scientific">Corynespora cassiicola Philippines</name>
    <dbReference type="NCBI Taxonomy" id="1448308"/>
    <lineage>
        <taxon>Eukaryota</taxon>
        <taxon>Fungi</taxon>
        <taxon>Dikarya</taxon>
        <taxon>Ascomycota</taxon>
        <taxon>Pezizomycotina</taxon>
        <taxon>Dothideomycetes</taxon>
        <taxon>Pleosporomycetidae</taxon>
        <taxon>Pleosporales</taxon>
        <taxon>Corynesporascaceae</taxon>
        <taxon>Corynespora</taxon>
    </lineage>
</organism>
<dbReference type="GO" id="GO:0000324">
    <property type="term" value="C:fungal-type vacuole"/>
    <property type="evidence" value="ECO:0007669"/>
    <property type="project" value="TreeGrafter"/>
</dbReference>
<keyword evidence="8" id="KW-1185">Reference proteome</keyword>
<dbReference type="SUPFAM" id="SSF53474">
    <property type="entry name" value="alpha/beta-Hydrolases"/>
    <property type="match status" value="1"/>
</dbReference>
<dbReference type="Pfam" id="PF00450">
    <property type="entry name" value="Peptidase_S10"/>
    <property type="match status" value="1"/>
</dbReference>
<keyword evidence="4" id="KW-0378">Hydrolase</keyword>
<dbReference type="GO" id="GO:0006508">
    <property type="term" value="P:proteolysis"/>
    <property type="evidence" value="ECO:0007669"/>
    <property type="project" value="UniProtKB-KW"/>
</dbReference>
<keyword evidence="5" id="KW-0325">Glycoprotein</keyword>
<evidence type="ECO:0000256" key="6">
    <source>
        <dbReference type="SAM" id="MobiDB-lite"/>
    </source>
</evidence>
<protein>
    <submittedName>
        <fullName evidence="7">Carboxypeptidase S1</fullName>
    </submittedName>
</protein>
<dbReference type="STRING" id="1448308.A0A2T2N6E5"/>
<evidence type="ECO:0000256" key="1">
    <source>
        <dbReference type="ARBA" id="ARBA00009431"/>
    </source>
</evidence>
<evidence type="ECO:0000256" key="2">
    <source>
        <dbReference type="ARBA" id="ARBA00022645"/>
    </source>
</evidence>
<dbReference type="OrthoDB" id="443318at2759"/>
<dbReference type="PANTHER" id="PTHR11802">
    <property type="entry name" value="SERINE PROTEASE FAMILY S10 SERINE CARBOXYPEPTIDASE"/>
    <property type="match status" value="1"/>
</dbReference>
<dbReference type="InterPro" id="IPR029058">
    <property type="entry name" value="AB_hydrolase_fold"/>
</dbReference>
<dbReference type="Gene3D" id="3.40.50.1820">
    <property type="entry name" value="alpha/beta hydrolase"/>
    <property type="match status" value="1"/>
</dbReference>
<dbReference type="GO" id="GO:0004185">
    <property type="term" value="F:serine-type carboxypeptidase activity"/>
    <property type="evidence" value="ECO:0007669"/>
    <property type="project" value="InterPro"/>
</dbReference>
<evidence type="ECO:0000313" key="7">
    <source>
        <dbReference type="EMBL" id="PSN61017.1"/>
    </source>
</evidence>
<reference evidence="7 8" key="1">
    <citation type="journal article" date="2018" name="Front. Microbiol.">
        <title>Genome-Wide Analysis of Corynespora cassiicola Leaf Fall Disease Putative Effectors.</title>
        <authorList>
            <person name="Lopez D."/>
            <person name="Ribeiro S."/>
            <person name="Label P."/>
            <person name="Fumanal B."/>
            <person name="Venisse J.S."/>
            <person name="Kohler A."/>
            <person name="de Oliveira R.R."/>
            <person name="Labutti K."/>
            <person name="Lipzen A."/>
            <person name="Lail K."/>
            <person name="Bauer D."/>
            <person name="Ohm R.A."/>
            <person name="Barry K.W."/>
            <person name="Spatafora J."/>
            <person name="Grigoriev I.V."/>
            <person name="Martin F.M."/>
            <person name="Pujade-Renaud V."/>
        </authorList>
    </citation>
    <scope>NUCLEOTIDE SEQUENCE [LARGE SCALE GENOMIC DNA]</scope>
    <source>
        <strain evidence="7 8">Philippines</strain>
    </source>
</reference>
<dbReference type="AlphaFoldDB" id="A0A2T2N6E5"/>
<evidence type="ECO:0000256" key="5">
    <source>
        <dbReference type="ARBA" id="ARBA00023180"/>
    </source>
</evidence>
<feature type="region of interest" description="Disordered" evidence="6">
    <location>
        <begin position="580"/>
        <end position="628"/>
    </location>
</feature>
<evidence type="ECO:0000313" key="8">
    <source>
        <dbReference type="Proteomes" id="UP000240883"/>
    </source>
</evidence>
<evidence type="ECO:0000256" key="3">
    <source>
        <dbReference type="ARBA" id="ARBA00022670"/>
    </source>
</evidence>
<gene>
    <name evidence="7" type="ORF">BS50DRAFT_162483</name>
</gene>
<dbReference type="InterPro" id="IPR001563">
    <property type="entry name" value="Peptidase_S10"/>
</dbReference>
<dbReference type="PRINTS" id="PR00724">
    <property type="entry name" value="CRBOXYPTASEC"/>
</dbReference>
<comment type="similarity">
    <text evidence="1">Belongs to the peptidase S10 family.</text>
</comment>
<proteinExistence type="inferred from homology"/>
<sequence>MPLKDGLAALATTSLPLLASSWRFVTRSNVWPSSFAQESAMKTGTKQLALALSATSAVAQFVPAPQDLTTKEGYAGINVRYKEVPTGICELDPNVKSYSGYADVDDDQHIFWWFFEARNQDPTEAPLTVWINGGPGSSSMIGLFQELGPCGVGPDGKPFNNPYSWTNASNMLFIDEPTTVGLSYSIPIPGYKDDGGFIIQLPNNTCPDYAEAYGTCGTYSKPNHTLTANSTAGAAPNMWKTLQGFMGAFPQYSRNGFSFTTESYGGHYAPIFNEYILEQNAKNITGAHKIELENVLIGNGWFDPLVQYQAYYNFSVYPGNTYDYDPYNASVKAEWYNNLYGEGNCVDQTKHCYASGQNSVCARADDFCYNKVEALYDIYSGRDEYDMRYLTPDPFPYSYYVDYLNTPEVQAAIGVFQNFSESSSTVSSAFGNTGDDDRESGTIEACQKLLAAGVQVMLYYGDADYNCNWLGGQVVADEIAAPGYDSAGFVNITTSDGIVHGQVKQSGLFSFLRIYESGHEVPFYQPLASLEVFERALGQVDIATGKHKVGMDYRTVGTPTSTYREGNGTMQWDVTPSNATYNTQLNAPDAEPTWPAGASGEKRGRLRKRGSGRAGRPRAGQSGKRRAV</sequence>
<keyword evidence="3" id="KW-0645">Protease</keyword>
<dbReference type="EMBL" id="KZ678146">
    <property type="protein sequence ID" value="PSN61017.1"/>
    <property type="molecule type" value="Genomic_DNA"/>
</dbReference>
<dbReference type="Proteomes" id="UP000240883">
    <property type="component" value="Unassembled WGS sequence"/>
</dbReference>
<keyword evidence="2 7" id="KW-0121">Carboxypeptidase</keyword>
<accession>A0A2T2N6E5</accession>
<evidence type="ECO:0000256" key="4">
    <source>
        <dbReference type="ARBA" id="ARBA00022801"/>
    </source>
</evidence>
<name>A0A2T2N6E5_CORCC</name>
<dbReference type="PANTHER" id="PTHR11802:SF64">
    <property type="entry name" value="CARBOXYPEPTIDASE"/>
    <property type="match status" value="1"/>
</dbReference>